<reference evidence="4 5" key="1">
    <citation type="journal article" date="2019" name="Int. J. Syst. Evol. Microbiol.">
        <title>The Global Catalogue of Microorganisms (GCM) 10K type strain sequencing project: providing services to taxonomists for standard genome sequencing and annotation.</title>
        <authorList>
            <consortium name="The Broad Institute Genomics Platform"/>
            <consortium name="The Broad Institute Genome Sequencing Center for Infectious Disease"/>
            <person name="Wu L."/>
            <person name="Ma J."/>
        </authorList>
    </citation>
    <scope>NUCLEOTIDE SEQUENCE [LARGE SCALE GENOMIC DNA]</scope>
    <source>
        <strain evidence="4 5">JCM 13316</strain>
    </source>
</reference>
<dbReference type="Pfam" id="PF14067">
    <property type="entry name" value="LssY_C"/>
    <property type="match status" value="1"/>
</dbReference>
<feature type="transmembrane region" description="Helical" evidence="2">
    <location>
        <begin position="293"/>
        <end position="317"/>
    </location>
</feature>
<keyword evidence="2" id="KW-0472">Membrane</keyword>
<dbReference type="InterPro" id="IPR025902">
    <property type="entry name" value="LssY-like-C_dom"/>
</dbReference>
<name>A0ABN2NSF1_9MICC</name>
<feature type="transmembrane region" description="Helical" evidence="2">
    <location>
        <begin position="46"/>
        <end position="64"/>
    </location>
</feature>
<sequence>MAADQDGQARTRRAAVEAGVDWGFFVFGGLAAIWFAVLLLDESLSFRRLWFLVFFWAALAYLVLPRLHRILTSIYVPDYFMGRTRTSDGLFGDPVNLAFNGSAGQLHALMRTAGWTQADPVDLESSWKIVTSTLLRRSYDAAPVSPLFLFERQQDFAYQQEVDGNPGKRHHIRFWKCPDGWKLPGGIAVDWLAAASYDRAVGLSYFTLQVTHRISPDVDHERDHVVESVLGASEAVSLTVIRDFSSGYHSRNGGGDSIRTDGNLPVLDAGAVRGAYQDQLGGRRGRHRAGRPAPIVVGAVLILLRVAAALAVAGLLFTGSAERTWVADLAGNDRELFAAADVYVPAGIVLLAFSAFEGTLALLVLRGTNWARITAMALSSVSIILQGATFIAGDPDQVLQSERPAYALDVLILLALSSGRARKFSHLKRKGRNGSFQRSNEPFLPFRRGEGIPGRN</sequence>
<proteinExistence type="predicted"/>
<dbReference type="RefSeq" id="WP_152228241.1">
    <property type="nucleotide sequence ID" value="NZ_BAAALV010000001.1"/>
</dbReference>
<feature type="region of interest" description="Disordered" evidence="1">
    <location>
        <begin position="428"/>
        <end position="456"/>
    </location>
</feature>
<keyword evidence="5" id="KW-1185">Reference proteome</keyword>
<evidence type="ECO:0000256" key="2">
    <source>
        <dbReference type="SAM" id="Phobius"/>
    </source>
</evidence>
<gene>
    <name evidence="4" type="ORF">GCM10009688_00570</name>
</gene>
<evidence type="ECO:0000313" key="4">
    <source>
        <dbReference type="EMBL" id="GAA1901041.1"/>
    </source>
</evidence>
<feature type="transmembrane region" description="Helical" evidence="2">
    <location>
        <begin position="20"/>
        <end position="40"/>
    </location>
</feature>
<keyword evidence="2" id="KW-1133">Transmembrane helix</keyword>
<organism evidence="4 5">
    <name type="scientific">Arthrobacter gandavensis</name>
    <dbReference type="NCBI Taxonomy" id="169960"/>
    <lineage>
        <taxon>Bacteria</taxon>
        <taxon>Bacillati</taxon>
        <taxon>Actinomycetota</taxon>
        <taxon>Actinomycetes</taxon>
        <taxon>Micrococcales</taxon>
        <taxon>Micrococcaceae</taxon>
        <taxon>Arthrobacter</taxon>
    </lineage>
</organism>
<dbReference type="EMBL" id="BAAALV010000001">
    <property type="protein sequence ID" value="GAA1901041.1"/>
    <property type="molecule type" value="Genomic_DNA"/>
</dbReference>
<evidence type="ECO:0000259" key="3">
    <source>
        <dbReference type="Pfam" id="PF14067"/>
    </source>
</evidence>
<dbReference type="Proteomes" id="UP001500784">
    <property type="component" value="Unassembled WGS sequence"/>
</dbReference>
<keyword evidence="2" id="KW-0812">Transmembrane</keyword>
<feature type="transmembrane region" description="Helical" evidence="2">
    <location>
        <begin position="342"/>
        <end position="365"/>
    </location>
</feature>
<accession>A0ABN2NSF1</accession>
<feature type="domain" description="LssY-like C-terminal" evidence="3">
    <location>
        <begin position="75"/>
        <end position="264"/>
    </location>
</feature>
<comment type="caution">
    <text evidence="4">The sequence shown here is derived from an EMBL/GenBank/DDBJ whole genome shotgun (WGS) entry which is preliminary data.</text>
</comment>
<protein>
    <submittedName>
        <fullName evidence="4">LssY C-terminal domain-containing protein</fullName>
    </submittedName>
</protein>
<evidence type="ECO:0000256" key="1">
    <source>
        <dbReference type="SAM" id="MobiDB-lite"/>
    </source>
</evidence>
<evidence type="ECO:0000313" key="5">
    <source>
        <dbReference type="Proteomes" id="UP001500784"/>
    </source>
</evidence>